<dbReference type="Proteomes" id="UP000264820">
    <property type="component" value="Unplaced"/>
</dbReference>
<keyword evidence="10" id="KW-1185">Reference proteome</keyword>
<evidence type="ECO:0000256" key="4">
    <source>
        <dbReference type="ARBA" id="ARBA00022692"/>
    </source>
</evidence>
<comment type="similarity">
    <text evidence="2">Belongs to the CYYR1 family.</text>
</comment>
<feature type="transmembrane region" description="Helical" evidence="8">
    <location>
        <begin position="64"/>
        <end position="89"/>
    </location>
</feature>
<evidence type="ECO:0000256" key="1">
    <source>
        <dbReference type="ARBA" id="ARBA00004479"/>
    </source>
</evidence>
<dbReference type="PANTHER" id="PTHR38490:SF1">
    <property type="entry name" value="CYSTEINE AND TYROSINE-RICH PROTEIN 1"/>
    <property type="match status" value="1"/>
</dbReference>
<evidence type="ECO:0000256" key="7">
    <source>
        <dbReference type="ARBA" id="ARBA00023136"/>
    </source>
</evidence>
<sequence>MSIAEITVVKLHALYCGGSVINCVHGVLQVAAKPSATAVLSIAAKGPPPFRCSELNYVGDMGTAISGIVFSVVFLLNTMAALLLCVCMYMKNGHGARVGVFSTSCINTVTQGYPGFKSYLYFFFVFSPGPPPPYTCDVEMHPPPFTSIQSGPASYSPCLRYSRCTNK</sequence>
<dbReference type="GeneTree" id="ENSGT00940000167257"/>
<evidence type="ECO:0000256" key="5">
    <source>
        <dbReference type="ARBA" id="ARBA00022729"/>
    </source>
</evidence>
<proteinExistence type="inferred from homology"/>
<dbReference type="InterPro" id="IPR022640">
    <property type="entry name" value="CYYR1"/>
</dbReference>
<evidence type="ECO:0000313" key="10">
    <source>
        <dbReference type="Proteomes" id="UP000264820"/>
    </source>
</evidence>
<evidence type="ECO:0000313" key="9">
    <source>
        <dbReference type="Ensembl" id="ENSHCOP00000023142.1"/>
    </source>
</evidence>
<dbReference type="STRING" id="109280.ENSHCOP00000023142"/>
<comment type="subcellular location">
    <subcellularLocation>
        <location evidence="1">Membrane</location>
        <topology evidence="1">Single-pass type I membrane protein</topology>
    </subcellularLocation>
</comment>
<evidence type="ECO:0000256" key="6">
    <source>
        <dbReference type="ARBA" id="ARBA00022989"/>
    </source>
</evidence>
<keyword evidence="6 8" id="KW-1133">Transmembrane helix</keyword>
<accession>A0A3Q2YW82</accession>
<dbReference type="Ensembl" id="ENSHCOT00000015068.1">
    <property type="protein sequence ID" value="ENSHCOP00000023142.1"/>
    <property type="gene ID" value="ENSHCOG00000011420.1"/>
</dbReference>
<name>A0A3Q2YW82_HIPCM</name>
<dbReference type="AlphaFoldDB" id="A0A3Q2YW82"/>
<reference evidence="9" key="2">
    <citation type="submission" date="2025-09" db="UniProtKB">
        <authorList>
            <consortium name="Ensembl"/>
        </authorList>
    </citation>
    <scope>IDENTIFICATION</scope>
</reference>
<evidence type="ECO:0000256" key="3">
    <source>
        <dbReference type="ARBA" id="ARBA00016494"/>
    </source>
</evidence>
<keyword evidence="7 8" id="KW-0472">Membrane</keyword>
<keyword evidence="5" id="KW-0732">Signal</keyword>
<evidence type="ECO:0000256" key="2">
    <source>
        <dbReference type="ARBA" id="ARBA00009401"/>
    </source>
</evidence>
<reference evidence="9" key="1">
    <citation type="submission" date="2025-08" db="UniProtKB">
        <authorList>
            <consortium name="Ensembl"/>
        </authorList>
    </citation>
    <scope>IDENTIFICATION</scope>
</reference>
<organism evidence="9 10">
    <name type="scientific">Hippocampus comes</name>
    <name type="common">Tiger tail seahorse</name>
    <dbReference type="NCBI Taxonomy" id="109280"/>
    <lineage>
        <taxon>Eukaryota</taxon>
        <taxon>Metazoa</taxon>
        <taxon>Chordata</taxon>
        <taxon>Craniata</taxon>
        <taxon>Vertebrata</taxon>
        <taxon>Euteleostomi</taxon>
        <taxon>Actinopterygii</taxon>
        <taxon>Neopterygii</taxon>
        <taxon>Teleostei</taxon>
        <taxon>Neoteleostei</taxon>
        <taxon>Acanthomorphata</taxon>
        <taxon>Syngnathiaria</taxon>
        <taxon>Syngnathiformes</taxon>
        <taxon>Syngnathoidei</taxon>
        <taxon>Syngnathidae</taxon>
        <taxon>Hippocampus</taxon>
    </lineage>
</organism>
<protein>
    <recommendedName>
        <fullName evidence="3">Cysteine and tyrosine-rich protein 1</fullName>
    </recommendedName>
</protein>
<evidence type="ECO:0000256" key="8">
    <source>
        <dbReference type="SAM" id="Phobius"/>
    </source>
</evidence>
<keyword evidence="4 8" id="KW-0812">Transmembrane</keyword>
<dbReference type="GO" id="GO:0016020">
    <property type="term" value="C:membrane"/>
    <property type="evidence" value="ECO:0007669"/>
    <property type="project" value="UniProtKB-SubCell"/>
</dbReference>
<dbReference type="Pfam" id="PF10873">
    <property type="entry name" value="CYYR1"/>
    <property type="match status" value="1"/>
</dbReference>
<dbReference type="PANTHER" id="PTHR38490">
    <property type="entry name" value="CYSTEINE AND TYROSINE-RICH PROTEIN 1"/>
    <property type="match status" value="1"/>
</dbReference>